<accession>A0A6J4J2A3</accession>
<proteinExistence type="predicted"/>
<name>A0A6J4J2A3_9PROT</name>
<protein>
    <submittedName>
        <fullName evidence="2">High-affinity branched-chain amino acid transport system permease protein LivH</fullName>
    </submittedName>
</protein>
<evidence type="ECO:0000313" key="2">
    <source>
        <dbReference type="EMBL" id="CAA9265068.1"/>
    </source>
</evidence>
<dbReference type="AlphaFoldDB" id="A0A6J4J2A3"/>
<reference evidence="2" key="1">
    <citation type="submission" date="2020-02" db="EMBL/GenBank/DDBJ databases">
        <authorList>
            <person name="Meier V. D."/>
        </authorList>
    </citation>
    <scope>NUCLEOTIDE SEQUENCE</scope>
    <source>
        <strain evidence="2">AVDCRST_MAG27</strain>
    </source>
</reference>
<gene>
    <name evidence="2" type="ORF">AVDCRST_MAG27-3297</name>
</gene>
<feature type="region of interest" description="Disordered" evidence="1">
    <location>
        <begin position="74"/>
        <end position="107"/>
    </location>
</feature>
<feature type="non-terminal residue" evidence="2">
    <location>
        <position position="297"/>
    </location>
</feature>
<feature type="non-terminal residue" evidence="2">
    <location>
        <position position="1"/>
    </location>
</feature>
<feature type="compositionally biased region" description="Basic and acidic residues" evidence="1">
    <location>
        <begin position="88"/>
        <end position="104"/>
    </location>
</feature>
<dbReference type="EMBL" id="CADCTD010000126">
    <property type="protein sequence ID" value="CAA9265068.1"/>
    <property type="molecule type" value="Genomic_DNA"/>
</dbReference>
<evidence type="ECO:0000256" key="1">
    <source>
        <dbReference type="SAM" id="MobiDB-lite"/>
    </source>
</evidence>
<organism evidence="2">
    <name type="scientific">uncultured Craurococcus sp</name>
    <dbReference type="NCBI Taxonomy" id="1135998"/>
    <lineage>
        <taxon>Bacteria</taxon>
        <taxon>Pseudomonadati</taxon>
        <taxon>Pseudomonadota</taxon>
        <taxon>Alphaproteobacteria</taxon>
        <taxon>Acetobacterales</taxon>
        <taxon>Acetobacteraceae</taxon>
        <taxon>Craurococcus</taxon>
        <taxon>environmental samples</taxon>
    </lineage>
</organism>
<sequence length="297" mass="32709">GLDAAAATDAQWPHRRRALRRRRHELRADLQGEPGGELCPGRVPAGRRLGLLVAVDGMAAALLGRLPRHPRLHDAVRRDPAGGGAAAADRRAGYQRHHGDDRPRHFLPGADEVDLRRLRQALPADLQHRARQPARARGADGLSDVARHLRADHGGLRLVLHRLEAWPGDAGDGLRPAGGAVPRHLRAEGLRHVLGDLGSGLGGCRRGGGGGERRLLGLVVLWHQGLPRRYPRRARQRHRCGARWADHRRLGELGAVSRCRLVELGQHGDHRALLRPCHHPADQALRAVRHQEHRARL</sequence>